<dbReference type="CDD" id="cd04301">
    <property type="entry name" value="NAT_SF"/>
    <property type="match status" value="1"/>
</dbReference>
<proteinExistence type="predicted"/>
<dbReference type="InterPro" id="IPR000182">
    <property type="entry name" value="GNAT_dom"/>
</dbReference>
<accession>A0ABU1XM81</accession>
<evidence type="ECO:0000313" key="3">
    <source>
        <dbReference type="Proteomes" id="UP001251217"/>
    </source>
</evidence>
<reference evidence="2 3" key="1">
    <citation type="submission" date="2023-07" db="EMBL/GenBank/DDBJ databases">
        <title>Sorghum-associated microbial communities from plants grown in Nebraska, USA.</title>
        <authorList>
            <person name="Schachtman D."/>
        </authorList>
    </citation>
    <scope>NUCLEOTIDE SEQUENCE [LARGE SCALE GENOMIC DNA]</scope>
    <source>
        <strain evidence="2 3">4272</strain>
    </source>
</reference>
<evidence type="ECO:0000313" key="2">
    <source>
        <dbReference type="EMBL" id="MDR7171668.1"/>
    </source>
</evidence>
<dbReference type="PROSITE" id="PS51186">
    <property type="entry name" value="GNAT"/>
    <property type="match status" value="1"/>
</dbReference>
<gene>
    <name evidence="2" type="ORF">J2W56_005428</name>
</gene>
<dbReference type="Gene3D" id="3.40.630.30">
    <property type="match status" value="1"/>
</dbReference>
<organism evidence="2 3">
    <name type="scientific">Nocardia kruczakiae</name>
    <dbReference type="NCBI Taxonomy" id="261477"/>
    <lineage>
        <taxon>Bacteria</taxon>
        <taxon>Bacillati</taxon>
        <taxon>Actinomycetota</taxon>
        <taxon>Actinomycetes</taxon>
        <taxon>Mycobacteriales</taxon>
        <taxon>Nocardiaceae</taxon>
        <taxon>Nocardia</taxon>
    </lineage>
</organism>
<sequence length="250" mass="27437">MHSSELMVTRIADRQWHALTGDRMVGSGEASPRPDGRLFLSIDSWQDEAFDRLAGAMLAELPKPLYTLVDEADLELTTRWRRAGLAARRREWEYRVPTDPVITGLDSAPPPDVEILNFGAAEAHSLRVLDRTVRAEVESTAGWHTMPAEVISPPIDPANYVVAAQAGRYAGLCRVAQPTRLPRIGLVAVRADARRRGIARALLGRALSTLHRAGKTWAAAEIDESNTAATALFEGIGAERSNSTLELVWR</sequence>
<comment type="caution">
    <text evidence="2">The sequence shown here is derived from an EMBL/GenBank/DDBJ whole genome shotgun (WGS) entry which is preliminary data.</text>
</comment>
<keyword evidence="3" id="KW-1185">Reference proteome</keyword>
<protein>
    <submittedName>
        <fullName evidence="2">Ribosomal protein S18 acetylase RimI-like enzyme</fullName>
    </submittedName>
</protein>
<dbReference type="Proteomes" id="UP001251217">
    <property type="component" value="Unassembled WGS sequence"/>
</dbReference>
<dbReference type="EMBL" id="JAVDWW010000009">
    <property type="protein sequence ID" value="MDR7171668.1"/>
    <property type="molecule type" value="Genomic_DNA"/>
</dbReference>
<dbReference type="InterPro" id="IPR016181">
    <property type="entry name" value="Acyl_CoA_acyltransferase"/>
</dbReference>
<name>A0ABU1XM81_9NOCA</name>
<dbReference type="RefSeq" id="WP_310406545.1">
    <property type="nucleotide sequence ID" value="NZ_JAVDWW010000009.1"/>
</dbReference>
<dbReference type="Pfam" id="PF13673">
    <property type="entry name" value="Acetyltransf_10"/>
    <property type="match status" value="1"/>
</dbReference>
<dbReference type="SUPFAM" id="SSF55729">
    <property type="entry name" value="Acyl-CoA N-acyltransferases (Nat)"/>
    <property type="match status" value="1"/>
</dbReference>
<feature type="domain" description="N-acetyltransferase" evidence="1">
    <location>
        <begin position="113"/>
        <end position="250"/>
    </location>
</feature>
<evidence type="ECO:0000259" key="1">
    <source>
        <dbReference type="PROSITE" id="PS51186"/>
    </source>
</evidence>